<protein>
    <recommendedName>
        <fullName evidence="2">SET domain-containing protein</fullName>
    </recommendedName>
</protein>
<dbReference type="InterPro" id="IPR046341">
    <property type="entry name" value="SET_dom_sf"/>
</dbReference>
<dbReference type="EMBL" id="HBHY01002500">
    <property type="protein sequence ID" value="CAE0127532.1"/>
    <property type="molecule type" value="Transcribed_RNA"/>
</dbReference>
<dbReference type="InterPro" id="IPR050600">
    <property type="entry name" value="SETD3_SETD6_MTase"/>
</dbReference>
<dbReference type="SUPFAM" id="SSF82199">
    <property type="entry name" value="SET domain"/>
    <property type="match status" value="1"/>
</dbReference>
<proteinExistence type="predicted"/>
<dbReference type="CDD" id="cd10527">
    <property type="entry name" value="SET_LSMT"/>
    <property type="match status" value="1"/>
</dbReference>
<reference evidence="1" key="1">
    <citation type="submission" date="2021-01" db="EMBL/GenBank/DDBJ databases">
        <authorList>
            <person name="Corre E."/>
            <person name="Pelletier E."/>
            <person name="Niang G."/>
            <person name="Scheremetjew M."/>
            <person name="Finn R."/>
            <person name="Kale V."/>
            <person name="Holt S."/>
            <person name="Cochrane G."/>
            <person name="Meng A."/>
            <person name="Brown T."/>
            <person name="Cohen L."/>
        </authorList>
    </citation>
    <scope>NUCLEOTIDE SEQUENCE</scope>
    <source>
        <strain evidence="1">RCC927</strain>
    </source>
</reference>
<sequence>MEGAEGARGLVAARPVAEGSVLVRVPLCSTVRVKAGIIAADVALAGALLEACEESVAWAHYAGAVMPALEQVHAGTQWDDAQLARLEQPLREGLFVRREENLRGGEDYARRECGWEPKKAGEFESSKSGCMLSSADDFRWALANVHSRSFGTQELQLLCPVADLLNHEARPMARPGDPPRHFLQPWRVAEEDQNGEDGGEFFELLAWRDFAAGEELTLPYGDYANVSLVCDYGFALRGNPAERYALWADPEDMVYDLDKGVPAEVRKLALLEARVGYMPIEAARAGSGARALTDGVLRLLHATEDELEAFEGARWGGPDGAAMLRVPVGEATRKAAQAMAARRAGELLAECESSLEDDLAALSAIEASFADSRGGEDKASDSGAAGRADELRQLLALEANIGYKEVMVEMELGDE</sequence>
<evidence type="ECO:0008006" key="2">
    <source>
        <dbReference type="Google" id="ProtNLM"/>
    </source>
</evidence>
<name>A0A7S3B7U1_9VIRI</name>
<evidence type="ECO:0000313" key="1">
    <source>
        <dbReference type="EMBL" id="CAE0127532.1"/>
    </source>
</evidence>
<accession>A0A7S3B7U1</accession>
<dbReference type="PANTHER" id="PTHR13271:SF140">
    <property type="entry name" value="SET DOMAIN-CONTAINING PROTEIN"/>
    <property type="match status" value="1"/>
</dbReference>
<organism evidence="1">
    <name type="scientific">Prasinoderma singulare</name>
    <dbReference type="NCBI Taxonomy" id="676789"/>
    <lineage>
        <taxon>Eukaryota</taxon>
        <taxon>Viridiplantae</taxon>
        <taxon>Prasinodermophyta</taxon>
        <taxon>Prasinodermophyceae</taxon>
        <taxon>Prasinodermales</taxon>
        <taxon>Prasinodermaceae</taxon>
        <taxon>Prasinoderma</taxon>
    </lineage>
</organism>
<dbReference type="Gene3D" id="3.90.1410.10">
    <property type="entry name" value="set domain protein methyltransferase, domain 1"/>
    <property type="match status" value="1"/>
</dbReference>
<gene>
    <name evidence="1" type="ORF">PSIN1315_LOCUS1576</name>
</gene>
<dbReference type="AlphaFoldDB" id="A0A7S3B7U1"/>
<dbReference type="GO" id="GO:0016279">
    <property type="term" value="F:protein-lysine N-methyltransferase activity"/>
    <property type="evidence" value="ECO:0007669"/>
    <property type="project" value="TreeGrafter"/>
</dbReference>
<dbReference type="PANTHER" id="PTHR13271">
    <property type="entry name" value="UNCHARACTERIZED PUTATIVE METHYLTRANSFERASE"/>
    <property type="match status" value="1"/>
</dbReference>